<proteinExistence type="predicted"/>
<comment type="caution">
    <text evidence="1">The sequence shown here is derived from an EMBL/GenBank/DDBJ whole genome shotgun (WGS) entry which is preliminary data.</text>
</comment>
<organism evidence="1 2">
    <name type="scientific">Xenoophorus captivus</name>
    <dbReference type="NCBI Taxonomy" id="1517983"/>
    <lineage>
        <taxon>Eukaryota</taxon>
        <taxon>Metazoa</taxon>
        <taxon>Chordata</taxon>
        <taxon>Craniata</taxon>
        <taxon>Vertebrata</taxon>
        <taxon>Euteleostomi</taxon>
        <taxon>Actinopterygii</taxon>
        <taxon>Neopterygii</taxon>
        <taxon>Teleostei</taxon>
        <taxon>Neoteleostei</taxon>
        <taxon>Acanthomorphata</taxon>
        <taxon>Ovalentaria</taxon>
        <taxon>Atherinomorphae</taxon>
        <taxon>Cyprinodontiformes</taxon>
        <taxon>Goodeidae</taxon>
        <taxon>Xenoophorus</taxon>
    </lineage>
</organism>
<gene>
    <name evidence="1" type="ORF">XENOCAPTIV_028095</name>
</gene>
<keyword evidence="2" id="KW-1185">Reference proteome</keyword>
<evidence type="ECO:0000313" key="2">
    <source>
        <dbReference type="Proteomes" id="UP001434883"/>
    </source>
</evidence>
<accession>A0ABV0RDW4</accession>
<dbReference type="Proteomes" id="UP001434883">
    <property type="component" value="Unassembled WGS sequence"/>
</dbReference>
<dbReference type="EMBL" id="JAHRIN010042763">
    <property type="protein sequence ID" value="MEQ2206342.1"/>
    <property type="molecule type" value="Genomic_DNA"/>
</dbReference>
<reference evidence="1 2" key="1">
    <citation type="submission" date="2021-06" db="EMBL/GenBank/DDBJ databases">
        <authorList>
            <person name="Palmer J.M."/>
        </authorList>
    </citation>
    <scope>NUCLEOTIDE SEQUENCE [LARGE SCALE GENOMIC DNA]</scope>
    <source>
        <strain evidence="1 2">XC_2019</strain>
        <tissue evidence="1">Muscle</tissue>
    </source>
</reference>
<sequence>MNVALTCSIQFSSVYLYSANSQHMSSQGTSQKCSCHPNQSEGSKQNSPSVLNQVITFHHKISRNVLCSTQNTEIFLQVYITTYAASKHHLTLNNPLPILCGCLAFLREFTTRNRPISRAVLVFTCKHYVFSSLWS</sequence>
<name>A0ABV0RDW4_9TELE</name>
<evidence type="ECO:0000313" key="1">
    <source>
        <dbReference type="EMBL" id="MEQ2206342.1"/>
    </source>
</evidence>
<protein>
    <submittedName>
        <fullName evidence="1">Uncharacterized protein</fullName>
    </submittedName>
</protein>